<dbReference type="EMBL" id="FRYL01000041">
    <property type="protein sequence ID" value="SHO81496.1"/>
    <property type="molecule type" value="Genomic_DNA"/>
</dbReference>
<gene>
    <name evidence="1" type="ORF">MNB_SV-15-1073</name>
</gene>
<name>A0A1W1EL16_9ZZZZ</name>
<dbReference type="InterPro" id="IPR043129">
    <property type="entry name" value="ATPase_NBD"/>
</dbReference>
<evidence type="ECO:0000313" key="1">
    <source>
        <dbReference type="EMBL" id="SHO81496.1"/>
    </source>
</evidence>
<accession>A0A1W1EL16</accession>
<dbReference type="AlphaFoldDB" id="A0A1W1EL16"/>
<organism evidence="1">
    <name type="scientific">hydrothermal vent metagenome</name>
    <dbReference type="NCBI Taxonomy" id="652676"/>
    <lineage>
        <taxon>unclassified sequences</taxon>
        <taxon>metagenomes</taxon>
        <taxon>ecological metagenomes</taxon>
    </lineage>
</organism>
<dbReference type="Gene3D" id="3.30.420.40">
    <property type="match status" value="1"/>
</dbReference>
<dbReference type="SUPFAM" id="SSF53067">
    <property type="entry name" value="Actin-like ATPase domain"/>
    <property type="match status" value="1"/>
</dbReference>
<sequence>MKKVSHKLLIISISSPIQLAVYRDNILIDRVSSNEKTSQILLPLIMEFLDKYPISQIIYTNGPGSYMSIKLTYIMLRTIEIVRGIEFFGVIGFEFNNNQPIKALGNLYFIKEDNQIITKKFNKKLDIKFELPNSIENINISNTKEPLYIIPAL</sequence>
<reference evidence="1" key="1">
    <citation type="submission" date="2016-10" db="EMBL/GenBank/DDBJ databases">
        <authorList>
            <person name="de Groot N.N."/>
        </authorList>
    </citation>
    <scope>NUCLEOTIDE SEQUENCE</scope>
</reference>
<protein>
    <submittedName>
        <fullName evidence="1">TsaB protein, required for threonylcarbamoyladenosine (T(6)A) formation in tRNA</fullName>
    </submittedName>
</protein>
<proteinExistence type="predicted"/>